<keyword evidence="5" id="KW-0998">Cell outer membrane</keyword>
<dbReference type="InParanoid" id="W0RN74"/>
<proteinExistence type="inferred from homology"/>
<dbReference type="KEGG" id="gba:J421_4228"/>
<evidence type="ECO:0000313" key="8">
    <source>
        <dbReference type="EMBL" id="AHG91765.1"/>
    </source>
</evidence>
<feature type="chain" id="PRO_5004794429" evidence="6">
    <location>
        <begin position="18"/>
        <end position="409"/>
    </location>
</feature>
<evidence type="ECO:0000256" key="3">
    <source>
        <dbReference type="ARBA" id="ARBA00022729"/>
    </source>
</evidence>
<feature type="domain" description="RagB/SusD" evidence="7">
    <location>
        <begin position="308"/>
        <end position="378"/>
    </location>
</feature>
<evidence type="ECO:0000313" key="9">
    <source>
        <dbReference type="Proteomes" id="UP000019151"/>
    </source>
</evidence>
<accession>W0RN74</accession>
<feature type="signal peptide" evidence="6">
    <location>
        <begin position="1"/>
        <end position="17"/>
    </location>
</feature>
<gene>
    <name evidence="8" type="ORF">J421_4228</name>
</gene>
<sequence length="409" mass="44474">MRTTRLLATAAALLVVACDFHVTNPGPVQDDFLDLSAAYPAIVNGAGRNLSDALNWISYTGAAVARELNPAGSTGSFGISVQQQNGKLMDDEVNTHWGNAQQARWTAEQGLERLRAGLKTDFAKSKDAAQLLLWAAYSNRLLGENMCDAVIDGGPKEAYTVYLDRAEAQFTEAIAVATAASQPAMATAATAGRASVRALKGNWSGAVADAAGVPNAFVYQMPYNTVDVDQYNRIYWAGANQPYRAHTVWHTFYEEYFKATKDPRVAWDSDPKNPTGDAAVGNLGRVPWYFQTKFKVREAPINLSSGWEMRLIEAEAKLVANDVAGAATLINAHRVALGLAPWPAATAVDAWTALKRERGIELWLEARRLADLRRWAAANRPGVTDDMAGRDLCFPISRNEKETNPNLAS</sequence>
<evidence type="ECO:0000256" key="4">
    <source>
        <dbReference type="ARBA" id="ARBA00023136"/>
    </source>
</evidence>
<organism evidence="8 9">
    <name type="scientific">Gemmatirosa kalamazoonensis</name>
    <dbReference type="NCBI Taxonomy" id="861299"/>
    <lineage>
        <taxon>Bacteria</taxon>
        <taxon>Pseudomonadati</taxon>
        <taxon>Gemmatimonadota</taxon>
        <taxon>Gemmatimonadia</taxon>
        <taxon>Gemmatimonadales</taxon>
        <taxon>Gemmatimonadaceae</taxon>
        <taxon>Gemmatirosa</taxon>
    </lineage>
</organism>
<dbReference type="EMBL" id="CP007128">
    <property type="protein sequence ID" value="AHG91765.1"/>
    <property type="molecule type" value="Genomic_DNA"/>
</dbReference>
<dbReference type="Gene3D" id="1.25.40.390">
    <property type="match status" value="1"/>
</dbReference>
<dbReference type="STRING" id="861299.J421_4228"/>
<keyword evidence="3 6" id="KW-0732">Signal</keyword>
<evidence type="ECO:0000256" key="6">
    <source>
        <dbReference type="SAM" id="SignalP"/>
    </source>
</evidence>
<dbReference type="Pfam" id="PF07980">
    <property type="entry name" value="SusD_RagB"/>
    <property type="match status" value="1"/>
</dbReference>
<dbReference type="RefSeq" id="WP_025413203.1">
    <property type="nucleotide sequence ID" value="NZ_CP007128.1"/>
</dbReference>
<protein>
    <submittedName>
        <fullName evidence="8">RagB/SusD domain-containing protein</fullName>
    </submittedName>
</protein>
<evidence type="ECO:0000256" key="2">
    <source>
        <dbReference type="ARBA" id="ARBA00006275"/>
    </source>
</evidence>
<dbReference type="SUPFAM" id="SSF48452">
    <property type="entry name" value="TPR-like"/>
    <property type="match status" value="1"/>
</dbReference>
<dbReference type="InterPro" id="IPR011990">
    <property type="entry name" value="TPR-like_helical_dom_sf"/>
</dbReference>
<evidence type="ECO:0000256" key="5">
    <source>
        <dbReference type="ARBA" id="ARBA00023237"/>
    </source>
</evidence>
<dbReference type="InterPro" id="IPR012944">
    <property type="entry name" value="SusD_RagB_dom"/>
</dbReference>
<dbReference type="HOGENOM" id="CLU_668621_0_0_0"/>
<reference evidence="8 9" key="1">
    <citation type="journal article" date="2014" name="Genome Announc.">
        <title>Genome Sequence and Methylome of Soil Bacterium Gemmatirosa kalamazoonensis KBS708T, a Member of the Rarely Cultivated Gemmatimonadetes Phylum.</title>
        <authorList>
            <person name="Debruyn J.M."/>
            <person name="Radosevich M."/>
            <person name="Wommack K.E."/>
            <person name="Polson S.W."/>
            <person name="Hauser L.J."/>
            <person name="Fawaz M.N."/>
            <person name="Korlach J."/>
            <person name="Tsai Y.C."/>
        </authorList>
    </citation>
    <scope>NUCLEOTIDE SEQUENCE [LARGE SCALE GENOMIC DNA]</scope>
    <source>
        <strain evidence="8 9">KBS708</strain>
    </source>
</reference>
<dbReference type="Proteomes" id="UP000019151">
    <property type="component" value="Chromosome"/>
</dbReference>
<dbReference type="OrthoDB" id="9814590at2"/>
<dbReference type="AlphaFoldDB" id="W0RN74"/>
<keyword evidence="9" id="KW-1185">Reference proteome</keyword>
<keyword evidence="4" id="KW-0472">Membrane</keyword>
<dbReference type="eggNOG" id="ENOG5033Q3E">
    <property type="taxonomic scope" value="Bacteria"/>
</dbReference>
<comment type="subcellular location">
    <subcellularLocation>
        <location evidence="1">Cell outer membrane</location>
    </subcellularLocation>
</comment>
<dbReference type="PROSITE" id="PS51257">
    <property type="entry name" value="PROKAR_LIPOPROTEIN"/>
    <property type="match status" value="1"/>
</dbReference>
<evidence type="ECO:0000259" key="7">
    <source>
        <dbReference type="Pfam" id="PF07980"/>
    </source>
</evidence>
<name>W0RN74_9BACT</name>
<comment type="similarity">
    <text evidence="2">Belongs to the SusD family.</text>
</comment>
<evidence type="ECO:0000256" key="1">
    <source>
        <dbReference type="ARBA" id="ARBA00004442"/>
    </source>
</evidence>
<dbReference type="GO" id="GO:0009279">
    <property type="term" value="C:cell outer membrane"/>
    <property type="evidence" value="ECO:0007669"/>
    <property type="project" value="UniProtKB-SubCell"/>
</dbReference>